<evidence type="ECO:0000313" key="3">
    <source>
        <dbReference type="EMBL" id="EEH51305.1"/>
    </source>
</evidence>
<dbReference type="GeneID" id="9690007"/>
<feature type="compositionally biased region" description="Low complexity" evidence="1">
    <location>
        <begin position="22"/>
        <end position="42"/>
    </location>
</feature>
<dbReference type="RefSeq" id="XP_003064400.1">
    <property type="nucleotide sequence ID" value="XM_003064354.1"/>
</dbReference>
<dbReference type="InterPro" id="IPR025114">
    <property type="entry name" value="D27-like_C"/>
</dbReference>
<evidence type="ECO:0000259" key="2">
    <source>
        <dbReference type="Pfam" id="PF13225"/>
    </source>
</evidence>
<dbReference type="Pfam" id="PF13225">
    <property type="entry name" value="D27-like_C"/>
    <property type="match status" value="1"/>
</dbReference>
<dbReference type="GO" id="GO:0005506">
    <property type="term" value="F:iron ion binding"/>
    <property type="evidence" value="ECO:0007669"/>
    <property type="project" value="InterPro"/>
</dbReference>
<feature type="domain" description="Beta-carotene isomerase D27-like C-terminal" evidence="2">
    <location>
        <begin position="210"/>
        <end position="294"/>
    </location>
</feature>
<feature type="compositionally biased region" description="Low complexity" evidence="1">
    <location>
        <begin position="68"/>
        <end position="85"/>
    </location>
</feature>
<organism evidence="4">
    <name type="scientific">Micromonas pusilla (strain CCMP1545)</name>
    <name type="common">Picoplanktonic green alga</name>
    <dbReference type="NCBI Taxonomy" id="564608"/>
    <lineage>
        <taxon>Eukaryota</taxon>
        <taxon>Viridiplantae</taxon>
        <taxon>Chlorophyta</taxon>
        <taxon>Mamiellophyceae</taxon>
        <taxon>Mamiellales</taxon>
        <taxon>Mamiellaceae</taxon>
        <taxon>Micromonas</taxon>
    </lineage>
</organism>
<evidence type="ECO:0000256" key="1">
    <source>
        <dbReference type="SAM" id="MobiDB-lite"/>
    </source>
</evidence>
<dbReference type="KEGG" id="mpp:MICPUCDRAFT_49228"/>
<dbReference type="eggNOG" id="ENOG502QTYT">
    <property type="taxonomic scope" value="Eukaryota"/>
</dbReference>
<gene>
    <name evidence="3" type="ORF">MICPUCDRAFT_49228</name>
</gene>
<feature type="region of interest" description="Disordered" evidence="1">
    <location>
        <begin position="1"/>
        <end position="85"/>
    </location>
</feature>
<dbReference type="STRING" id="564608.C1N967"/>
<proteinExistence type="predicted"/>
<protein>
    <submittedName>
        <fullName evidence="3">Predicted protein</fullName>
    </submittedName>
</protein>
<feature type="compositionally biased region" description="Low complexity" evidence="1">
    <location>
        <begin position="1"/>
        <end position="14"/>
    </location>
</feature>
<evidence type="ECO:0000313" key="4">
    <source>
        <dbReference type="Proteomes" id="UP000001876"/>
    </source>
</evidence>
<keyword evidence="4" id="KW-1185">Reference proteome</keyword>
<sequence>MACARALAAPRSSAPAPPPPRASSSSTASCSSSRLVARAAGARGRRDDDDAVVVDVHGATRRRRRAVVPRASSSSSSSSSPAAPSEAHAEPYSFFDLATAEFPADWRTPTAKVTYADSPLDLALMAWFMRKIAMAIDAPFSPADVSYDAFIALCFLQMRGRDPDGQRDITLGIMRSLMPPGGDKVFRKLFPTNKFSLELNATICKVVFAWMVGPMTVEKTDENDLREEMASRVHIKKCRWLQESGCTGMCVNMCKTATQDFFRDDFGLPLTIKPNFEDKSCDFYFGLTPPPIEEDEALTFGCNATCGTALDVGVEGKPCHKLRASS</sequence>
<accession>C1N967</accession>
<name>C1N967_MICPC</name>
<dbReference type="InterPro" id="IPR038938">
    <property type="entry name" value="D27-like"/>
</dbReference>
<dbReference type="OrthoDB" id="416096at2759"/>
<dbReference type="EMBL" id="GG663751">
    <property type="protein sequence ID" value="EEH51305.1"/>
    <property type="molecule type" value="Genomic_DNA"/>
</dbReference>
<dbReference type="PANTHER" id="PTHR33591">
    <property type="entry name" value="BETA-CAROTENE ISOMERASE D27"/>
    <property type="match status" value="1"/>
</dbReference>
<dbReference type="Proteomes" id="UP000001876">
    <property type="component" value="Unassembled WGS sequence"/>
</dbReference>
<dbReference type="PANTHER" id="PTHR33591:SF4">
    <property type="entry name" value="OS08G0114100 PROTEIN"/>
    <property type="match status" value="1"/>
</dbReference>
<reference evidence="3 4" key="1">
    <citation type="journal article" date="2009" name="Science">
        <title>Green evolution and dynamic adaptations revealed by genomes of the marine picoeukaryotes Micromonas.</title>
        <authorList>
            <person name="Worden A.Z."/>
            <person name="Lee J.H."/>
            <person name="Mock T."/>
            <person name="Rouze P."/>
            <person name="Simmons M.P."/>
            <person name="Aerts A.L."/>
            <person name="Allen A.E."/>
            <person name="Cuvelier M.L."/>
            <person name="Derelle E."/>
            <person name="Everett M.V."/>
            <person name="Foulon E."/>
            <person name="Grimwood J."/>
            <person name="Gundlach H."/>
            <person name="Henrissat B."/>
            <person name="Napoli C."/>
            <person name="McDonald S.M."/>
            <person name="Parker M.S."/>
            <person name="Rombauts S."/>
            <person name="Salamov A."/>
            <person name="Von Dassow P."/>
            <person name="Badger J.H."/>
            <person name="Coutinho P.M."/>
            <person name="Demir E."/>
            <person name="Dubchak I."/>
            <person name="Gentemann C."/>
            <person name="Eikrem W."/>
            <person name="Gready J.E."/>
            <person name="John U."/>
            <person name="Lanier W."/>
            <person name="Lindquist E.A."/>
            <person name="Lucas S."/>
            <person name="Mayer K.F."/>
            <person name="Moreau H."/>
            <person name="Not F."/>
            <person name="Otillar R."/>
            <person name="Panaud O."/>
            <person name="Pangilinan J."/>
            <person name="Paulsen I."/>
            <person name="Piegu B."/>
            <person name="Poliakov A."/>
            <person name="Robbens S."/>
            <person name="Schmutz J."/>
            <person name="Toulza E."/>
            <person name="Wyss T."/>
            <person name="Zelensky A."/>
            <person name="Zhou K."/>
            <person name="Armbrust E.V."/>
            <person name="Bhattacharya D."/>
            <person name="Goodenough U.W."/>
            <person name="Van de Peer Y."/>
            <person name="Grigoriev I.V."/>
        </authorList>
    </citation>
    <scope>NUCLEOTIDE SEQUENCE [LARGE SCALE GENOMIC DNA]</scope>
    <source>
        <strain evidence="3 4">CCMP1545</strain>
    </source>
</reference>
<dbReference type="AlphaFoldDB" id="C1N967"/>